<keyword evidence="2 3" id="KW-0378">Hydrolase</keyword>
<keyword evidence="6" id="KW-1185">Reference proteome</keyword>
<reference evidence="5 6" key="1">
    <citation type="journal article" name="Sci. Rep.">
        <title>Genome-scale phylogenetic analyses confirm Olpidium as the closest living zoosporic fungus to the non-flagellated, terrestrial fungi.</title>
        <authorList>
            <person name="Chang Y."/>
            <person name="Rochon D."/>
            <person name="Sekimoto S."/>
            <person name="Wang Y."/>
            <person name="Chovatia M."/>
            <person name="Sandor L."/>
            <person name="Salamov A."/>
            <person name="Grigoriev I.V."/>
            <person name="Stajich J.E."/>
            <person name="Spatafora J.W."/>
        </authorList>
    </citation>
    <scope>NUCLEOTIDE SEQUENCE [LARGE SCALE GENOMIC DNA]</scope>
    <source>
        <strain evidence="5">S191</strain>
    </source>
</reference>
<dbReference type="GO" id="GO:0004843">
    <property type="term" value="F:cysteine-type deubiquitinase activity"/>
    <property type="evidence" value="ECO:0007669"/>
    <property type="project" value="UniProtKB-UniRule"/>
</dbReference>
<dbReference type="OrthoDB" id="65596at2759"/>
<gene>
    <name evidence="5" type="ORF">BJ554DRAFT_643</name>
</gene>
<evidence type="ECO:0000256" key="2">
    <source>
        <dbReference type="ARBA" id="ARBA00022801"/>
    </source>
</evidence>
<sequence>MPDDNSCLFASVAYTVARNTVPLPNLRELAVSIIRNDPDTYSEVVLGCPVATYCEKLLRPSSWGGAIELKAFSDYFQTEICSVDVQTTRVDRFGMMRKNCRRHRWASAS</sequence>
<comment type="function">
    <text evidence="3">Hydrolase that can remove conjugated ubiquitin from proteins and may therefore play an important regulatory role at the level of protein turnover by preventing degradation.</text>
</comment>
<keyword evidence="3" id="KW-0833">Ubl conjugation pathway</keyword>
<dbReference type="AlphaFoldDB" id="A0A8H8A1E7"/>
<organism evidence="5 6">
    <name type="scientific">Olpidium bornovanus</name>
    <dbReference type="NCBI Taxonomy" id="278681"/>
    <lineage>
        <taxon>Eukaryota</taxon>
        <taxon>Fungi</taxon>
        <taxon>Fungi incertae sedis</taxon>
        <taxon>Olpidiomycota</taxon>
        <taxon>Olpidiomycotina</taxon>
        <taxon>Olpidiomycetes</taxon>
        <taxon>Olpidiales</taxon>
        <taxon>Olpidiaceae</taxon>
        <taxon>Olpidium</taxon>
    </lineage>
</organism>
<dbReference type="Gene3D" id="3.90.70.80">
    <property type="match status" value="1"/>
</dbReference>
<evidence type="ECO:0000313" key="5">
    <source>
        <dbReference type="EMBL" id="KAG5463257.1"/>
    </source>
</evidence>
<dbReference type="GO" id="GO:0030968">
    <property type="term" value="P:endoplasmic reticulum unfolded protein response"/>
    <property type="evidence" value="ECO:0007669"/>
    <property type="project" value="TreeGrafter"/>
</dbReference>
<name>A0A8H8A1E7_9FUNG</name>
<dbReference type="GO" id="GO:0005634">
    <property type="term" value="C:nucleus"/>
    <property type="evidence" value="ECO:0007669"/>
    <property type="project" value="TreeGrafter"/>
</dbReference>
<dbReference type="PANTHER" id="PTHR13312">
    <property type="entry name" value="HIV-INDUCED PROTEIN-7-LIKE PROTEASE"/>
    <property type="match status" value="1"/>
</dbReference>
<dbReference type="InterPro" id="IPR038765">
    <property type="entry name" value="Papain-like_cys_pep_sf"/>
</dbReference>
<keyword evidence="3" id="KW-0645">Protease</keyword>
<dbReference type="GO" id="GO:0036503">
    <property type="term" value="P:ERAD pathway"/>
    <property type="evidence" value="ECO:0007669"/>
    <property type="project" value="TreeGrafter"/>
</dbReference>
<evidence type="ECO:0000313" key="6">
    <source>
        <dbReference type="Proteomes" id="UP000673691"/>
    </source>
</evidence>
<comment type="caution">
    <text evidence="5">The sequence shown here is derived from an EMBL/GenBank/DDBJ whole genome shotgun (WGS) entry which is preliminary data.</text>
</comment>
<dbReference type="GO" id="GO:0016579">
    <property type="term" value="P:protein deubiquitination"/>
    <property type="evidence" value="ECO:0007669"/>
    <property type="project" value="TreeGrafter"/>
</dbReference>
<dbReference type="GO" id="GO:0005829">
    <property type="term" value="C:cytosol"/>
    <property type="evidence" value="ECO:0007669"/>
    <property type="project" value="TreeGrafter"/>
</dbReference>
<dbReference type="PROSITE" id="PS50802">
    <property type="entry name" value="OTU"/>
    <property type="match status" value="1"/>
</dbReference>
<dbReference type="Pfam" id="PF02338">
    <property type="entry name" value="OTU"/>
    <property type="match status" value="1"/>
</dbReference>
<feature type="domain" description="OTU" evidence="4">
    <location>
        <begin position="1"/>
        <end position="109"/>
    </location>
</feature>
<protein>
    <recommendedName>
        <fullName evidence="3">Ubiquitin thioesterase OTU</fullName>
        <ecNumber evidence="3">3.4.19.12</ecNumber>
    </recommendedName>
</protein>
<dbReference type="EC" id="3.4.19.12" evidence="3"/>
<dbReference type="SUPFAM" id="SSF54001">
    <property type="entry name" value="Cysteine proteinases"/>
    <property type="match status" value="1"/>
</dbReference>
<keyword evidence="3" id="KW-0963">Cytoplasm</keyword>
<evidence type="ECO:0000256" key="3">
    <source>
        <dbReference type="RuleBase" id="RU367104"/>
    </source>
</evidence>
<keyword evidence="3" id="KW-0788">Thiol protease</keyword>
<evidence type="ECO:0000256" key="1">
    <source>
        <dbReference type="ARBA" id="ARBA00000707"/>
    </source>
</evidence>
<dbReference type="InterPro" id="IPR003323">
    <property type="entry name" value="OTU_dom"/>
</dbReference>
<dbReference type="EMBL" id="JAEFCI010000888">
    <property type="protein sequence ID" value="KAG5463257.1"/>
    <property type="molecule type" value="Genomic_DNA"/>
</dbReference>
<proteinExistence type="predicted"/>
<accession>A0A8H8A1E7</accession>
<comment type="subcellular location">
    <subcellularLocation>
        <location evidence="3">Cytoplasm</location>
    </subcellularLocation>
</comment>
<dbReference type="Proteomes" id="UP000673691">
    <property type="component" value="Unassembled WGS sequence"/>
</dbReference>
<evidence type="ECO:0000259" key="4">
    <source>
        <dbReference type="PROSITE" id="PS50802"/>
    </source>
</evidence>
<comment type="catalytic activity">
    <reaction evidence="1 3">
        <text>Thiol-dependent hydrolysis of ester, thioester, amide, peptide and isopeptide bonds formed by the C-terminal Gly of ubiquitin (a 76-residue protein attached to proteins as an intracellular targeting signal).</text>
        <dbReference type="EC" id="3.4.19.12"/>
    </reaction>
</comment>
<dbReference type="PANTHER" id="PTHR13312:SF0">
    <property type="entry name" value="UBIQUITIN THIOESTERASE OTU1"/>
    <property type="match status" value="1"/>
</dbReference>